<dbReference type="InterPro" id="IPR011060">
    <property type="entry name" value="RibuloseP-bd_barrel"/>
</dbReference>
<dbReference type="EC" id="4.3.2.10" evidence="4"/>
<accession>A0A975A361</accession>
<keyword evidence="7" id="KW-0456">Lyase</keyword>
<evidence type="ECO:0000256" key="3">
    <source>
        <dbReference type="ARBA" id="ARBA00011152"/>
    </source>
</evidence>
<dbReference type="PANTHER" id="PTHR21235:SF2">
    <property type="entry name" value="IMIDAZOLE GLYCEROL PHOSPHATE SYNTHASE HISHF"/>
    <property type="match status" value="1"/>
</dbReference>
<evidence type="ECO:0000256" key="6">
    <source>
        <dbReference type="ARBA" id="ARBA00023102"/>
    </source>
</evidence>
<comment type="catalytic activity">
    <reaction evidence="10">
        <text>5-[(5-phospho-1-deoxy-D-ribulos-1-ylimino)methylamino]-1-(5-phospho-beta-D-ribosyl)imidazole-4-carboxamide + L-glutamine = D-erythro-1-(imidazol-4-yl)glycerol 3-phosphate + 5-amino-1-(5-phospho-beta-D-ribosyl)imidazole-4-carboxamide + L-glutamate + H(+)</text>
        <dbReference type="Rhea" id="RHEA:24793"/>
        <dbReference type="ChEBI" id="CHEBI:15378"/>
        <dbReference type="ChEBI" id="CHEBI:29985"/>
        <dbReference type="ChEBI" id="CHEBI:58278"/>
        <dbReference type="ChEBI" id="CHEBI:58359"/>
        <dbReference type="ChEBI" id="CHEBI:58475"/>
        <dbReference type="ChEBI" id="CHEBI:58525"/>
        <dbReference type="EC" id="4.3.2.10"/>
    </reaction>
</comment>
<comment type="similarity">
    <text evidence="2 11">Belongs to the HisA/HisF family.</text>
</comment>
<sequence>MNYKRIIPCLDFFNGRIIKGTNFKNLVDIGDPLDVSKFYNDEGADEIAFLDISASIENRNQINHIISKISSKISIPLTVGGGIKSFLDFKNLFNSGADKISVNTHLIENFNFIEKIKLIYGSQCLISALDVKRFYNFNKIYYWNVYKKSGKIKTKYNLNDLIIKFLKLGIGELLITSIDRDGTLKGFDKELILKLSKIININIIVSGGGGSLLSILDILKIKNVNSLLLASILHNKIYSIFFIKNFLLNNGILLKI</sequence>
<dbReference type="Pfam" id="PF00977">
    <property type="entry name" value="His_biosynth"/>
    <property type="match status" value="1"/>
</dbReference>
<proteinExistence type="inferred from homology"/>
<evidence type="ECO:0000313" key="13">
    <source>
        <dbReference type="Proteomes" id="UP000663075"/>
    </source>
</evidence>
<dbReference type="PANTHER" id="PTHR21235">
    <property type="entry name" value="IMIDAZOLE GLYCEROL PHOSPHATE SYNTHASE SUBUNIT HISF/H IGP SYNTHASE SUBUNIT HISF/H"/>
    <property type="match status" value="1"/>
</dbReference>
<comment type="function">
    <text evidence="8">IGPS catalyzes the conversion of PRFAR and glutamine to IGP, AICAR and glutamate. The HisF subunit catalyzes the cyclization activity that produces IGP and AICAR from PRFAR using the ammonia provided by the HisH subunit.</text>
</comment>
<dbReference type="EMBL" id="CP024850">
    <property type="protein sequence ID" value="QSF25292.1"/>
    <property type="molecule type" value="Genomic_DNA"/>
</dbReference>
<dbReference type="GO" id="GO:0000105">
    <property type="term" value="P:L-histidine biosynthetic process"/>
    <property type="evidence" value="ECO:0007669"/>
    <property type="project" value="UniProtKB-KW"/>
</dbReference>
<keyword evidence="6 11" id="KW-0368">Histidine biosynthesis</keyword>
<gene>
    <name evidence="12" type="ORF">CU086_00395</name>
</gene>
<dbReference type="GO" id="GO:0016829">
    <property type="term" value="F:lyase activity"/>
    <property type="evidence" value="ECO:0007669"/>
    <property type="project" value="UniProtKB-KW"/>
</dbReference>
<dbReference type="InterPro" id="IPR006062">
    <property type="entry name" value="His_biosynth"/>
</dbReference>
<dbReference type="Proteomes" id="UP000663075">
    <property type="component" value="Chromosome"/>
</dbReference>
<evidence type="ECO:0000313" key="12">
    <source>
        <dbReference type="EMBL" id="QSF25292.1"/>
    </source>
</evidence>
<organism evidence="12 13">
    <name type="scientific">Candidatus Nasuia deltocephalincola</name>
    <dbReference type="NCBI Taxonomy" id="1160784"/>
    <lineage>
        <taxon>Bacteria</taxon>
        <taxon>Pseudomonadati</taxon>
        <taxon>Pseudomonadota</taxon>
        <taxon>Betaproteobacteria</taxon>
        <taxon>Candidatus Nasuia</taxon>
    </lineage>
</organism>
<keyword evidence="13" id="KW-1185">Reference proteome</keyword>
<evidence type="ECO:0000256" key="4">
    <source>
        <dbReference type="ARBA" id="ARBA00012809"/>
    </source>
</evidence>
<dbReference type="CDD" id="cd04731">
    <property type="entry name" value="HisF"/>
    <property type="match status" value="1"/>
</dbReference>
<dbReference type="GO" id="GO:0000107">
    <property type="term" value="F:imidazoleglycerol-phosphate synthase activity"/>
    <property type="evidence" value="ECO:0007669"/>
    <property type="project" value="InterPro"/>
</dbReference>
<evidence type="ECO:0000256" key="5">
    <source>
        <dbReference type="ARBA" id="ARBA00022605"/>
    </source>
</evidence>
<evidence type="ECO:0000256" key="2">
    <source>
        <dbReference type="ARBA" id="ARBA00009667"/>
    </source>
</evidence>
<dbReference type="SUPFAM" id="SSF51366">
    <property type="entry name" value="Ribulose-phoshate binding barrel"/>
    <property type="match status" value="1"/>
</dbReference>
<comment type="pathway">
    <text evidence="1">Amino-acid biosynthesis; L-histidine biosynthesis; L-histidine from 5-phospho-alpha-D-ribose 1-diphosphate: step 5/9.</text>
</comment>
<dbReference type="Gene3D" id="3.20.20.70">
    <property type="entry name" value="Aldolase class I"/>
    <property type="match status" value="1"/>
</dbReference>
<reference evidence="12" key="1">
    <citation type="submission" date="2017-11" db="EMBL/GenBank/DDBJ databases">
        <authorList>
            <person name="Jian Z."/>
        </authorList>
    </citation>
    <scope>NUCLEOTIDE SEQUENCE</scope>
    <source>
        <strain evidence="12">YC</strain>
    </source>
</reference>
<evidence type="ECO:0000256" key="7">
    <source>
        <dbReference type="ARBA" id="ARBA00023239"/>
    </source>
</evidence>
<evidence type="ECO:0000256" key="10">
    <source>
        <dbReference type="ARBA" id="ARBA00047838"/>
    </source>
</evidence>
<dbReference type="InterPro" id="IPR004651">
    <property type="entry name" value="HisF"/>
</dbReference>
<dbReference type="InterPro" id="IPR013785">
    <property type="entry name" value="Aldolase_TIM"/>
</dbReference>
<evidence type="ECO:0000256" key="1">
    <source>
        <dbReference type="ARBA" id="ARBA00005091"/>
    </source>
</evidence>
<protein>
    <recommendedName>
        <fullName evidence="4">imidazole glycerol-phosphate synthase</fullName>
        <ecNumber evidence="4">4.3.2.10</ecNumber>
    </recommendedName>
    <alternativeName>
        <fullName evidence="9">IGP synthase cyclase subunit</fullName>
    </alternativeName>
</protein>
<keyword evidence="5 11" id="KW-0028">Amino-acid biosynthesis</keyword>
<evidence type="ECO:0000256" key="11">
    <source>
        <dbReference type="RuleBase" id="RU003657"/>
    </source>
</evidence>
<dbReference type="AlphaFoldDB" id="A0A975A361"/>
<comment type="subunit">
    <text evidence="3">Heterodimer of HisH and HisF.</text>
</comment>
<dbReference type="InterPro" id="IPR050064">
    <property type="entry name" value="IGPS_HisA/HisF"/>
</dbReference>
<name>A0A975A361_9PROT</name>
<evidence type="ECO:0000256" key="8">
    <source>
        <dbReference type="ARBA" id="ARBA00025475"/>
    </source>
</evidence>
<evidence type="ECO:0000256" key="9">
    <source>
        <dbReference type="ARBA" id="ARBA00030264"/>
    </source>
</evidence>